<evidence type="ECO:0000256" key="4">
    <source>
        <dbReference type="ARBA" id="ARBA00022989"/>
    </source>
</evidence>
<evidence type="ECO:0000256" key="5">
    <source>
        <dbReference type="ARBA" id="ARBA00023136"/>
    </source>
</evidence>
<dbReference type="OrthoDB" id="9812991at2"/>
<dbReference type="GO" id="GO:0016020">
    <property type="term" value="C:membrane"/>
    <property type="evidence" value="ECO:0007669"/>
    <property type="project" value="UniProtKB-SubCell"/>
</dbReference>
<dbReference type="InterPro" id="IPR001107">
    <property type="entry name" value="Band_7"/>
</dbReference>
<dbReference type="GO" id="GO:0008233">
    <property type="term" value="F:peptidase activity"/>
    <property type="evidence" value="ECO:0007669"/>
    <property type="project" value="UniProtKB-KW"/>
</dbReference>
<dbReference type="STRING" id="667676.SAMN05192539_1005237"/>
<keyword evidence="3" id="KW-0812">Transmembrane</keyword>
<evidence type="ECO:0000256" key="2">
    <source>
        <dbReference type="ARBA" id="ARBA00007862"/>
    </source>
</evidence>
<evidence type="ECO:0000256" key="6">
    <source>
        <dbReference type="PIRNR" id="PIRNR005651"/>
    </source>
</evidence>
<evidence type="ECO:0000259" key="7">
    <source>
        <dbReference type="SMART" id="SM00244"/>
    </source>
</evidence>
<comment type="function">
    <text evidence="6">HflC and HflK could regulate a protease.</text>
</comment>
<dbReference type="Gene3D" id="3.30.479.30">
    <property type="entry name" value="Band 7 domain"/>
    <property type="match status" value="1"/>
</dbReference>
<sequence>MNKIVALVVAIVIVLFAASSMVFVVDQRHMAVVSARGDAAPTLAGPGLHVKLPPPLQTVTSVDTRIQSLDSPDEDHYATSDKTEVLVNPVVKFRVSDPAKLVAETKGDLQSLPDRLALLTRGALGDAFAKYALPDALAKQDAIATEAREGMQKGAASLGVDVVDVQLTRIDFPAAMADAVYKRMIAAREEAASQERAQGASEADQIKADAGHQQQAILADAYKQAQSIKGDGDGKAASIAADAFSRDPQFYQFYQSMQAYKNSFKPGDVMVVDSSSEFFRFMRSPDGAAAAAQPTSGASTGAHNKH</sequence>
<comment type="subcellular location">
    <subcellularLocation>
        <location evidence="1">Membrane</location>
        <topology evidence="1">Single-pass membrane protein</topology>
    </subcellularLocation>
</comment>
<keyword evidence="9" id="KW-1185">Reference proteome</keyword>
<dbReference type="PIRSF" id="PIRSF005651">
    <property type="entry name" value="HflC"/>
    <property type="match status" value="1"/>
</dbReference>
<keyword evidence="4" id="KW-1133">Transmembrane helix</keyword>
<keyword evidence="8" id="KW-0645">Protease</keyword>
<dbReference type="Proteomes" id="UP000198866">
    <property type="component" value="Unassembled WGS sequence"/>
</dbReference>
<dbReference type="SMART" id="SM00244">
    <property type="entry name" value="PHB"/>
    <property type="match status" value="1"/>
</dbReference>
<comment type="similarity">
    <text evidence="2 6">Belongs to the band 7/mec-2 family. HflC subfamily.</text>
</comment>
<dbReference type="RefSeq" id="WP_090864876.1">
    <property type="nucleotide sequence ID" value="NZ_FNYE01000005.1"/>
</dbReference>
<keyword evidence="5" id="KW-0472">Membrane</keyword>
<organism evidence="8 9">
    <name type="scientific">Paraburkholderia diazotrophica</name>
    <dbReference type="NCBI Taxonomy" id="667676"/>
    <lineage>
        <taxon>Bacteria</taxon>
        <taxon>Pseudomonadati</taxon>
        <taxon>Pseudomonadota</taxon>
        <taxon>Betaproteobacteria</taxon>
        <taxon>Burkholderiales</taxon>
        <taxon>Burkholderiaceae</taxon>
        <taxon>Paraburkholderia</taxon>
    </lineage>
</organism>
<dbReference type="CDD" id="cd03405">
    <property type="entry name" value="SPFH_HflC"/>
    <property type="match status" value="1"/>
</dbReference>
<evidence type="ECO:0000256" key="3">
    <source>
        <dbReference type="ARBA" id="ARBA00022692"/>
    </source>
</evidence>
<keyword evidence="8" id="KW-0378">Hydrolase</keyword>
<feature type="domain" description="Band 7" evidence="7">
    <location>
        <begin position="20"/>
        <end position="184"/>
    </location>
</feature>
<evidence type="ECO:0000313" key="8">
    <source>
        <dbReference type="EMBL" id="SEI96965.1"/>
    </source>
</evidence>
<proteinExistence type="inferred from homology"/>
<dbReference type="SUPFAM" id="SSF117892">
    <property type="entry name" value="Band 7/SPFH domain"/>
    <property type="match status" value="1"/>
</dbReference>
<dbReference type="AlphaFoldDB" id="A0A1H6V9L7"/>
<evidence type="ECO:0000313" key="9">
    <source>
        <dbReference type="Proteomes" id="UP000198866"/>
    </source>
</evidence>
<dbReference type="Pfam" id="PF01145">
    <property type="entry name" value="Band_7"/>
    <property type="match status" value="1"/>
</dbReference>
<dbReference type="GO" id="GO:0006508">
    <property type="term" value="P:proteolysis"/>
    <property type="evidence" value="ECO:0007669"/>
    <property type="project" value="UniProtKB-KW"/>
</dbReference>
<gene>
    <name evidence="8" type="ORF">SAMN05192539_1005237</name>
</gene>
<dbReference type="InterPro" id="IPR036013">
    <property type="entry name" value="Band_7/SPFH_dom_sf"/>
</dbReference>
<reference evidence="9" key="1">
    <citation type="submission" date="2016-10" db="EMBL/GenBank/DDBJ databases">
        <authorList>
            <person name="Varghese N."/>
            <person name="Submissions S."/>
        </authorList>
    </citation>
    <scope>NUCLEOTIDE SEQUENCE [LARGE SCALE GENOMIC DNA]</scope>
    <source>
        <strain evidence="9">LMG 26031</strain>
    </source>
</reference>
<dbReference type="InterPro" id="IPR010200">
    <property type="entry name" value="HflC"/>
</dbReference>
<protein>
    <recommendedName>
        <fullName evidence="6">Protein HflC</fullName>
    </recommendedName>
</protein>
<name>A0A1H6V9L7_9BURK</name>
<accession>A0A1H6V9L7</accession>
<dbReference type="PANTHER" id="PTHR42911:SF1">
    <property type="entry name" value="MODULATOR OF FTSH PROTEASE HFLC"/>
    <property type="match status" value="1"/>
</dbReference>
<evidence type="ECO:0000256" key="1">
    <source>
        <dbReference type="ARBA" id="ARBA00004167"/>
    </source>
</evidence>
<dbReference type="PANTHER" id="PTHR42911">
    <property type="entry name" value="MODULATOR OF FTSH PROTEASE HFLC"/>
    <property type="match status" value="1"/>
</dbReference>
<dbReference type="EMBL" id="FNYE01000005">
    <property type="protein sequence ID" value="SEI96965.1"/>
    <property type="molecule type" value="Genomic_DNA"/>
</dbReference>